<organism evidence="1 2">
    <name type="scientific">Pelobates cultripes</name>
    <name type="common">Western spadefoot toad</name>
    <dbReference type="NCBI Taxonomy" id="61616"/>
    <lineage>
        <taxon>Eukaryota</taxon>
        <taxon>Metazoa</taxon>
        <taxon>Chordata</taxon>
        <taxon>Craniata</taxon>
        <taxon>Vertebrata</taxon>
        <taxon>Euteleostomi</taxon>
        <taxon>Amphibia</taxon>
        <taxon>Batrachia</taxon>
        <taxon>Anura</taxon>
        <taxon>Pelobatoidea</taxon>
        <taxon>Pelobatidae</taxon>
        <taxon>Pelobates</taxon>
    </lineage>
</organism>
<dbReference type="Proteomes" id="UP001295444">
    <property type="component" value="Chromosome 06"/>
</dbReference>
<dbReference type="AlphaFoldDB" id="A0AAD1SMX4"/>
<reference evidence="1" key="1">
    <citation type="submission" date="2022-03" db="EMBL/GenBank/DDBJ databases">
        <authorList>
            <person name="Alioto T."/>
            <person name="Alioto T."/>
            <person name="Gomez Garrido J."/>
        </authorList>
    </citation>
    <scope>NUCLEOTIDE SEQUENCE</scope>
</reference>
<keyword evidence="2" id="KW-1185">Reference proteome</keyword>
<proteinExistence type="predicted"/>
<evidence type="ECO:0000313" key="2">
    <source>
        <dbReference type="Proteomes" id="UP001295444"/>
    </source>
</evidence>
<evidence type="ECO:0000313" key="1">
    <source>
        <dbReference type="EMBL" id="CAH2301842.1"/>
    </source>
</evidence>
<dbReference type="EMBL" id="OW240917">
    <property type="protein sequence ID" value="CAH2301842.1"/>
    <property type="molecule type" value="Genomic_DNA"/>
</dbReference>
<gene>
    <name evidence="1" type="ORF">PECUL_23A058304</name>
</gene>
<accession>A0AAD1SMX4</accession>
<protein>
    <submittedName>
        <fullName evidence="1">Uncharacterized protein</fullName>
    </submittedName>
</protein>
<name>A0AAD1SMX4_PELCU</name>
<sequence length="87" mass="10154">METVVRAQHTAVTLADYMAQQLDNLEMQVEDLSNHSRCNNLRIRGLPESPNEGPLAAKLEDFFMYYRTYQRRNGRLIEPIELCIPEE</sequence>